<sequence length="40" mass="4489">MLHQPTTSTGRNTVSFAEIDYRVTDRVAIVTLSRPEQLNA</sequence>
<name>A0A840MY97_9BRAD</name>
<dbReference type="AlphaFoldDB" id="A0A840MY97"/>
<gene>
    <name evidence="1" type="ORF">HNQ36_002806</name>
</gene>
<accession>A0A840MY97</accession>
<dbReference type="Proteomes" id="UP000521227">
    <property type="component" value="Unassembled WGS sequence"/>
</dbReference>
<proteinExistence type="predicted"/>
<dbReference type="EMBL" id="JACHIJ010000004">
    <property type="protein sequence ID" value="MBB5052815.1"/>
    <property type="molecule type" value="Genomic_DNA"/>
</dbReference>
<evidence type="ECO:0000313" key="2">
    <source>
        <dbReference type="Proteomes" id="UP000521227"/>
    </source>
</evidence>
<organism evidence="1 2">
    <name type="scientific">Afipia massiliensis</name>
    <dbReference type="NCBI Taxonomy" id="211460"/>
    <lineage>
        <taxon>Bacteria</taxon>
        <taxon>Pseudomonadati</taxon>
        <taxon>Pseudomonadota</taxon>
        <taxon>Alphaproteobacteria</taxon>
        <taxon>Hyphomicrobiales</taxon>
        <taxon>Nitrobacteraceae</taxon>
        <taxon>Afipia</taxon>
    </lineage>
</organism>
<comment type="caution">
    <text evidence="1">The sequence shown here is derived from an EMBL/GenBank/DDBJ whole genome shotgun (WGS) entry which is preliminary data.</text>
</comment>
<evidence type="ECO:0000313" key="1">
    <source>
        <dbReference type="EMBL" id="MBB5052815.1"/>
    </source>
</evidence>
<reference evidence="1 2" key="1">
    <citation type="submission" date="2020-08" db="EMBL/GenBank/DDBJ databases">
        <title>Genomic Encyclopedia of Type Strains, Phase IV (KMG-IV): sequencing the most valuable type-strain genomes for metagenomic binning, comparative biology and taxonomic classification.</title>
        <authorList>
            <person name="Goeker M."/>
        </authorList>
    </citation>
    <scope>NUCLEOTIDE SEQUENCE [LARGE SCALE GENOMIC DNA]</scope>
    <source>
        <strain evidence="1 2">DSM 17498</strain>
    </source>
</reference>
<protein>
    <submittedName>
        <fullName evidence="1">Enoyl-CoA hydratase/carnithine racemase</fullName>
    </submittedName>
</protein>